<dbReference type="KEGG" id="hcz:G9Q37_15685"/>
<reference evidence="2 3" key="1">
    <citation type="submission" date="2020-03" db="EMBL/GenBank/DDBJ databases">
        <title>Hydrogenophaga sp. nov. isolated from cyanobacterial mat.</title>
        <authorList>
            <person name="Thorat V."/>
            <person name="Kirdat K."/>
            <person name="Tiwarekar B."/>
            <person name="Costa E.D."/>
            <person name="Yadav A."/>
        </authorList>
    </citation>
    <scope>NUCLEOTIDE SEQUENCE [LARGE SCALE GENOMIC DNA]</scope>
    <source>
        <strain evidence="2 3">BA0156</strain>
    </source>
</reference>
<feature type="region of interest" description="Disordered" evidence="1">
    <location>
        <begin position="66"/>
        <end position="92"/>
    </location>
</feature>
<feature type="compositionally biased region" description="Basic and acidic residues" evidence="1">
    <location>
        <begin position="71"/>
        <end position="81"/>
    </location>
</feature>
<evidence type="ECO:0000313" key="3">
    <source>
        <dbReference type="Proteomes" id="UP000503162"/>
    </source>
</evidence>
<evidence type="ECO:0000256" key="1">
    <source>
        <dbReference type="SAM" id="MobiDB-lite"/>
    </source>
</evidence>
<proteinExistence type="predicted"/>
<dbReference type="InterPro" id="IPR027434">
    <property type="entry name" value="Homing_endonucl"/>
</dbReference>
<organism evidence="2 3">
    <name type="scientific">Hydrogenophaga crocea</name>
    <dbReference type="NCBI Taxonomy" id="2716225"/>
    <lineage>
        <taxon>Bacteria</taxon>
        <taxon>Pseudomonadati</taxon>
        <taxon>Pseudomonadota</taxon>
        <taxon>Betaproteobacteria</taxon>
        <taxon>Burkholderiales</taxon>
        <taxon>Comamonadaceae</taxon>
        <taxon>Hydrogenophaga</taxon>
    </lineage>
</organism>
<sequence>MNSKLKTTAPINNPAVDQAAHGLAGHIQPHGDPVAHALAMPTILQELSKNMGEFEKEVRSQLSARLNKQAANDKAKPENSPRSDAGTGTGTGGFTPYAVSPGEEMPNVLGELAEPGSVFRMNTLLSATFPFGPVGPYMNQHGQICPRREGSASIALLGSGDQTLVLPTPTEQTEIAQSASPRVRWIRAAKTRVPGVPSDALLVTGIDQPRSGRGSGPWLLDHLGLSEGVTADLSHAILSLKPAHQAFFMAAIARADIEQALVALLPEVRARSVVHPLALGVVAAEQVNSHELTRDETSLVRLACLIAELGALHAAPDLMSGGDYSSSEAMAREREGERAAHPLTQLTLRSLLTRFINMEPMSAEGDDQGGMKGTVEDGVNDGVWLQRLLSDAVHQQYRIGSKHGPLGKNPVNPRFALMAQTFGDAMRLARREAYARLRDADGEAQQPLPLDPVPTLVTAALSRVPAEPVEPGGQAYAEDSADLAGADIDEDQLALDLDEGPLTEMPEIDDSDVDDSARLSSLAMFSGLGSKPTPVRIPDHERRAYENRSIPWPRPSLSWAAGMLDGDGCVTIVRQTYPNRASTYRLVVQVTQNCLQTLKHFRVCVGVPAPIHEVKRRIGHNRQVYALMYSGPKAVLVLQRLAAHLVRKRPEAEVALSFIEKGQVGRRFGARGVPPAIEQIRISHFNKLRALK</sequence>
<dbReference type="Proteomes" id="UP000503162">
    <property type="component" value="Chromosome"/>
</dbReference>
<name>A0A6G8IK08_9BURK</name>
<evidence type="ECO:0000313" key="2">
    <source>
        <dbReference type="EMBL" id="QIM53491.1"/>
    </source>
</evidence>
<keyword evidence="3" id="KW-1185">Reference proteome</keyword>
<dbReference type="Gene3D" id="3.10.28.10">
    <property type="entry name" value="Homing endonucleases"/>
    <property type="match status" value="1"/>
</dbReference>
<protein>
    <recommendedName>
        <fullName evidence="4">Homing endonuclease LAGLIDADG domain-containing protein</fullName>
    </recommendedName>
</protein>
<dbReference type="RefSeq" id="WP_166228586.1">
    <property type="nucleotide sequence ID" value="NZ_CP049989.1"/>
</dbReference>
<dbReference type="AlphaFoldDB" id="A0A6G8IK08"/>
<evidence type="ECO:0008006" key="4">
    <source>
        <dbReference type="Google" id="ProtNLM"/>
    </source>
</evidence>
<dbReference type="EMBL" id="CP049989">
    <property type="protein sequence ID" value="QIM53491.1"/>
    <property type="molecule type" value="Genomic_DNA"/>
</dbReference>
<gene>
    <name evidence="2" type="ORF">G9Q37_15685</name>
</gene>
<accession>A0A6G8IK08</accession>